<proteinExistence type="predicted"/>
<protein>
    <submittedName>
        <fullName evidence="1">Uncharacterized protein</fullName>
    </submittedName>
</protein>
<dbReference type="AlphaFoldDB" id="A0A8H3XN91"/>
<comment type="caution">
    <text evidence="1">The sequence shown here is derived from an EMBL/GenBank/DDBJ whole genome shotgun (WGS) entry which is preliminary data.</text>
</comment>
<evidence type="ECO:0000313" key="2">
    <source>
        <dbReference type="Proteomes" id="UP000465221"/>
    </source>
</evidence>
<dbReference type="EMBL" id="BLKC01000115">
    <property type="protein sequence ID" value="GFF54590.1"/>
    <property type="molecule type" value="Genomic_DNA"/>
</dbReference>
<name>A0A8H3XN91_9EURO</name>
<dbReference type="Proteomes" id="UP000465221">
    <property type="component" value="Unassembled WGS sequence"/>
</dbReference>
<organism evidence="1 2">
    <name type="scientific">Aspergillus udagawae</name>
    <dbReference type="NCBI Taxonomy" id="91492"/>
    <lineage>
        <taxon>Eukaryota</taxon>
        <taxon>Fungi</taxon>
        <taxon>Dikarya</taxon>
        <taxon>Ascomycota</taxon>
        <taxon>Pezizomycotina</taxon>
        <taxon>Eurotiomycetes</taxon>
        <taxon>Eurotiomycetidae</taxon>
        <taxon>Eurotiales</taxon>
        <taxon>Aspergillaceae</taxon>
        <taxon>Aspergillus</taxon>
        <taxon>Aspergillus subgen. Fumigati</taxon>
    </lineage>
</organism>
<sequence>MAKVDWEVSKMLIETGRGGVEDRLFANGLMQVLVVVEIRAFDPTTRTDYELNDSDLATLKLVDYYDGSEIKEPWAYSQFEDENEFDHVLPGTLGDAPHPKASEPLGGRHIKFWVTTTKAENKSIGAEIEQPDGKVVTTAATGDSEWASRVILISQAGVTYTMNDIRVDIDPVGHEGGRLKKTFYYVSSNRYPFIKSECHGFRAPGEGNDEALHNCFRFDQYQYGHPEIFYIWEMGSEDGQKRVGFSNVTDTIRINTVPNGITLLCVELNYPATFQPIKLENWFKLFDRYGNSGTFYTNFGEEDHKLKIQAHKPGWHKESASD</sequence>
<gene>
    <name evidence="1" type="ORF">IFM46972_10059</name>
</gene>
<evidence type="ECO:0000313" key="1">
    <source>
        <dbReference type="EMBL" id="GFF54590.1"/>
    </source>
</evidence>
<reference evidence="1 2" key="1">
    <citation type="submission" date="2020-01" db="EMBL/GenBank/DDBJ databases">
        <title>Draft genome sequence of Aspergillus udagawae IFM 46972.</title>
        <authorList>
            <person name="Takahashi H."/>
            <person name="Yaguchi T."/>
        </authorList>
    </citation>
    <scope>NUCLEOTIDE SEQUENCE [LARGE SCALE GENOMIC DNA]</scope>
    <source>
        <strain evidence="1 2">IFM 46972</strain>
    </source>
</reference>
<accession>A0A8H3XN91</accession>